<dbReference type="Proteomes" id="UP000265566">
    <property type="component" value="Chromosome 5"/>
</dbReference>
<reference evidence="3" key="1">
    <citation type="journal article" date="2018" name="Nat. Plants">
        <title>Whole-genome landscape of Medicago truncatula symbiotic genes.</title>
        <authorList>
            <person name="Pecrix Y."/>
            <person name="Staton S.E."/>
            <person name="Sallet E."/>
            <person name="Lelandais-Briere C."/>
            <person name="Moreau S."/>
            <person name="Carrere S."/>
            <person name="Blein T."/>
            <person name="Jardinaud M.F."/>
            <person name="Latrasse D."/>
            <person name="Zouine M."/>
            <person name="Zahm M."/>
            <person name="Kreplak J."/>
            <person name="Mayjonade B."/>
            <person name="Satge C."/>
            <person name="Perez M."/>
            <person name="Cauet S."/>
            <person name="Marande W."/>
            <person name="Chantry-Darmon C."/>
            <person name="Lopez-Roques C."/>
            <person name="Bouchez O."/>
            <person name="Berard A."/>
            <person name="Debelle F."/>
            <person name="Munos S."/>
            <person name="Bendahmane A."/>
            <person name="Berges H."/>
            <person name="Niebel A."/>
            <person name="Buitink J."/>
            <person name="Frugier F."/>
            <person name="Benhamed M."/>
            <person name="Crespi M."/>
            <person name="Gouzy J."/>
            <person name="Gamas P."/>
        </authorList>
    </citation>
    <scope>NUCLEOTIDE SEQUENCE [LARGE SCALE GENOMIC DNA]</scope>
    <source>
        <strain evidence="3">cv. Jemalong A17</strain>
    </source>
</reference>
<proteinExistence type="predicted"/>
<gene>
    <name evidence="2" type="ORF">MtrunA17_Chr5g0442321</name>
</gene>
<keyword evidence="1" id="KW-1133">Transmembrane helix</keyword>
<sequence length="61" mass="6773">MNAIVISLGIWWGMILGVFLQTVILLVLTARTNWGAEVEKAIVRAKRSAEDETFDQLVADV</sequence>
<organism evidence="2 3">
    <name type="scientific">Medicago truncatula</name>
    <name type="common">Barrel medic</name>
    <name type="synonym">Medicago tribuloides</name>
    <dbReference type="NCBI Taxonomy" id="3880"/>
    <lineage>
        <taxon>Eukaryota</taxon>
        <taxon>Viridiplantae</taxon>
        <taxon>Streptophyta</taxon>
        <taxon>Embryophyta</taxon>
        <taxon>Tracheophyta</taxon>
        <taxon>Spermatophyta</taxon>
        <taxon>Magnoliopsida</taxon>
        <taxon>eudicotyledons</taxon>
        <taxon>Gunneridae</taxon>
        <taxon>Pentapetalae</taxon>
        <taxon>rosids</taxon>
        <taxon>fabids</taxon>
        <taxon>Fabales</taxon>
        <taxon>Fabaceae</taxon>
        <taxon>Papilionoideae</taxon>
        <taxon>50 kb inversion clade</taxon>
        <taxon>NPAAA clade</taxon>
        <taxon>Hologalegina</taxon>
        <taxon>IRL clade</taxon>
        <taxon>Trifolieae</taxon>
        <taxon>Medicago</taxon>
    </lineage>
</organism>
<dbReference type="Gramene" id="rna33185">
    <property type="protein sequence ID" value="RHN57609.1"/>
    <property type="gene ID" value="gene33185"/>
</dbReference>
<keyword evidence="1" id="KW-0812">Transmembrane</keyword>
<accession>A0A396HWC2</accession>
<feature type="transmembrane region" description="Helical" evidence="1">
    <location>
        <begin position="6"/>
        <end position="28"/>
    </location>
</feature>
<keyword evidence="1" id="KW-0472">Membrane</keyword>
<dbReference type="EMBL" id="PSQE01000005">
    <property type="protein sequence ID" value="RHN57609.1"/>
    <property type="molecule type" value="Genomic_DNA"/>
</dbReference>
<evidence type="ECO:0000256" key="1">
    <source>
        <dbReference type="SAM" id="Phobius"/>
    </source>
</evidence>
<evidence type="ECO:0008006" key="4">
    <source>
        <dbReference type="Google" id="ProtNLM"/>
    </source>
</evidence>
<comment type="caution">
    <text evidence="2">The sequence shown here is derived from an EMBL/GenBank/DDBJ whole genome shotgun (WGS) entry which is preliminary data.</text>
</comment>
<evidence type="ECO:0000313" key="2">
    <source>
        <dbReference type="EMBL" id="RHN57609.1"/>
    </source>
</evidence>
<evidence type="ECO:0000313" key="3">
    <source>
        <dbReference type="Proteomes" id="UP000265566"/>
    </source>
</evidence>
<dbReference type="AlphaFoldDB" id="A0A396HWC2"/>
<protein>
    <recommendedName>
        <fullName evidence="4">Multi antimicrobial extrusion protein</fullName>
    </recommendedName>
</protein>
<name>A0A396HWC2_MEDTR</name>